<evidence type="ECO:0000313" key="4">
    <source>
        <dbReference type="EMBL" id="EFX66216.1"/>
    </source>
</evidence>
<dbReference type="KEGG" id="dpx:DAPPUDRAFT_332381"/>
<dbReference type="InParanoid" id="E9HPU0"/>
<dbReference type="GO" id="GO:0008270">
    <property type="term" value="F:zinc ion binding"/>
    <property type="evidence" value="ECO:0007669"/>
    <property type="project" value="UniProtKB-KW"/>
</dbReference>
<keyword evidence="1" id="KW-0862">Zinc</keyword>
<feature type="region of interest" description="Disordered" evidence="2">
    <location>
        <begin position="263"/>
        <end position="282"/>
    </location>
</feature>
<accession>E9HPU0</accession>
<protein>
    <recommendedName>
        <fullName evidence="3">CCHC-type domain-containing protein</fullName>
    </recommendedName>
</protein>
<sequence length="282" mass="33003">MAYNKVTKCVICIEGQRKEDNFRIRQIEKRVYYLALNQDGGEDYKVEEEDRNIFICDRCHFWEARANDLSGVAQMAWTIMHAKEWTARKEAGLTEFIGSLFFPDGGVNIPKFKEVQDQSSRLRTLNNRGITIQMPTELSDEACRQPHIREFYQKYPMAAGIVIQPGESHKVALNRQDPRVQVNHTIRLRHKLDHAIEWENWATTQELFDQILDVDPLQRRPPTPTQEKGEPEPKRSRRNEEEPQFGNERRLCYSCRQRGHEIKDCPLEAEIQPGPSNPQTEE</sequence>
<dbReference type="HOGENOM" id="CLU_987860_0_0_1"/>
<gene>
    <name evidence="4" type="ORF">DAPPUDRAFT_332381</name>
</gene>
<dbReference type="SUPFAM" id="SSF57756">
    <property type="entry name" value="Retrovirus zinc finger-like domains"/>
    <property type="match status" value="1"/>
</dbReference>
<dbReference type="GO" id="GO:0003676">
    <property type="term" value="F:nucleic acid binding"/>
    <property type="evidence" value="ECO:0007669"/>
    <property type="project" value="InterPro"/>
</dbReference>
<evidence type="ECO:0000259" key="3">
    <source>
        <dbReference type="PROSITE" id="PS50158"/>
    </source>
</evidence>
<dbReference type="EMBL" id="GL732711">
    <property type="protein sequence ID" value="EFX66216.1"/>
    <property type="molecule type" value="Genomic_DNA"/>
</dbReference>
<dbReference type="PhylomeDB" id="E9HPU0"/>
<dbReference type="InterPro" id="IPR036875">
    <property type="entry name" value="Znf_CCHC_sf"/>
</dbReference>
<feature type="region of interest" description="Disordered" evidence="2">
    <location>
        <begin position="213"/>
        <end position="250"/>
    </location>
</feature>
<dbReference type="Proteomes" id="UP000000305">
    <property type="component" value="Unassembled WGS sequence"/>
</dbReference>
<proteinExistence type="predicted"/>
<keyword evidence="1" id="KW-0863">Zinc-finger</keyword>
<dbReference type="InterPro" id="IPR001878">
    <property type="entry name" value="Znf_CCHC"/>
</dbReference>
<reference evidence="4 5" key="1">
    <citation type="journal article" date="2011" name="Science">
        <title>The ecoresponsive genome of Daphnia pulex.</title>
        <authorList>
            <person name="Colbourne J.K."/>
            <person name="Pfrender M.E."/>
            <person name="Gilbert D."/>
            <person name="Thomas W.K."/>
            <person name="Tucker A."/>
            <person name="Oakley T.H."/>
            <person name="Tokishita S."/>
            <person name="Aerts A."/>
            <person name="Arnold G.J."/>
            <person name="Basu M.K."/>
            <person name="Bauer D.J."/>
            <person name="Caceres C.E."/>
            <person name="Carmel L."/>
            <person name="Casola C."/>
            <person name="Choi J.H."/>
            <person name="Detter J.C."/>
            <person name="Dong Q."/>
            <person name="Dusheyko S."/>
            <person name="Eads B.D."/>
            <person name="Frohlich T."/>
            <person name="Geiler-Samerotte K.A."/>
            <person name="Gerlach D."/>
            <person name="Hatcher P."/>
            <person name="Jogdeo S."/>
            <person name="Krijgsveld J."/>
            <person name="Kriventseva E.V."/>
            <person name="Kultz D."/>
            <person name="Laforsch C."/>
            <person name="Lindquist E."/>
            <person name="Lopez J."/>
            <person name="Manak J.R."/>
            <person name="Muller J."/>
            <person name="Pangilinan J."/>
            <person name="Patwardhan R.P."/>
            <person name="Pitluck S."/>
            <person name="Pritham E.J."/>
            <person name="Rechtsteiner A."/>
            <person name="Rho M."/>
            <person name="Rogozin I.B."/>
            <person name="Sakarya O."/>
            <person name="Salamov A."/>
            <person name="Schaack S."/>
            <person name="Shapiro H."/>
            <person name="Shiga Y."/>
            <person name="Skalitzky C."/>
            <person name="Smith Z."/>
            <person name="Souvorov A."/>
            <person name="Sung W."/>
            <person name="Tang Z."/>
            <person name="Tsuchiya D."/>
            <person name="Tu H."/>
            <person name="Vos H."/>
            <person name="Wang M."/>
            <person name="Wolf Y.I."/>
            <person name="Yamagata H."/>
            <person name="Yamada T."/>
            <person name="Ye Y."/>
            <person name="Shaw J.R."/>
            <person name="Andrews J."/>
            <person name="Crease T.J."/>
            <person name="Tang H."/>
            <person name="Lucas S.M."/>
            <person name="Robertson H.M."/>
            <person name="Bork P."/>
            <person name="Koonin E.V."/>
            <person name="Zdobnov E.M."/>
            <person name="Grigoriev I.V."/>
            <person name="Lynch M."/>
            <person name="Boore J.L."/>
        </authorList>
    </citation>
    <scope>NUCLEOTIDE SEQUENCE [LARGE SCALE GENOMIC DNA]</scope>
</reference>
<evidence type="ECO:0000256" key="1">
    <source>
        <dbReference type="PROSITE-ProRule" id="PRU00047"/>
    </source>
</evidence>
<feature type="compositionally biased region" description="Basic and acidic residues" evidence="2">
    <location>
        <begin position="227"/>
        <end position="250"/>
    </location>
</feature>
<dbReference type="AlphaFoldDB" id="E9HPU0"/>
<name>E9HPU0_DAPPU</name>
<keyword evidence="1" id="KW-0479">Metal-binding</keyword>
<evidence type="ECO:0000313" key="5">
    <source>
        <dbReference type="Proteomes" id="UP000000305"/>
    </source>
</evidence>
<organism evidence="4 5">
    <name type="scientific">Daphnia pulex</name>
    <name type="common">Water flea</name>
    <dbReference type="NCBI Taxonomy" id="6669"/>
    <lineage>
        <taxon>Eukaryota</taxon>
        <taxon>Metazoa</taxon>
        <taxon>Ecdysozoa</taxon>
        <taxon>Arthropoda</taxon>
        <taxon>Crustacea</taxon>
        <taxon>Branchiopoda</taxon>
        <taxon>Diplostraca</taxon>
        <taxon>Cladocera</taxon>
        <taxon>Anomopoda</taxon>
        <taxon>Daphniidae</taxon>
        <taxon>Daphnia</taxon>
    </lineage>
</organism>
<evidence type="ECO:0000256" key="2">
    <source>
        <dbReference type="SAM" id="MobiDB-lite"/>
    </source>
</evidence>
<dbReference type="PROSITE" id="PS50158">
    <property type="entry name" value="ZF_CCHC"/>
    <property type="match status" value="1"/>
</dbReference>
<keyword evidence="5" id="KW-1185">Reference proteome</keyword>
<feature type="domain" description="CCHC-type" evidence="3">
    <location>
        <begin position="252"/>
        <end position="266"/>
    </location>
</feature>